<name>A0AAV5M336_9ROSI</name>
<reference evidence="1 2" key="1">
    <citation type="journal article" date="2021" name="Commun. Biol.">
        <title>The genome of Shorea leprosula (Dipterocarpaceae) highlights the ecological relevance of drought in aseasonal tropical rainforests.</title>
        <authorList>
            <person name="Ng K.K.S."/>
            <person name="Kobayashi M.J."/>
            <person name="Fawcett J.A."/>
            <person name="Hatakeyama M."/>
            <person name="Paape T."/>
            <person name="Ng C.H."/>
            <person name="Ang C.C."/>
            <person name="Tnah L.H."/>
            <person name="Lee C.T."/>
            <person name="Nishiyama T."/>
            <person name="Sese J."/>
            <person name="O'Brien M.J."/>
            <person name="Copetti D."/>
            <person name="Mohd Noor M.I."/>
            <person name="Ong R.C."/>
            <person name="Putra M."/>
            <person name="Sireger I.Z."/>
            <person name="Indrioko S."/>
            <person name="Kosugi Y."/>
            <person name="Izuno A."/>
            <person name="Isagi Y."/>
            <person name="Lee S.L."/>
            <person name="Shimizu K.K."/>
        </authorList>
    </citation>
    <scope>NUCLEOTIDE SEQUENCE [LARGE SCALE GENOMIC DNA]</scope>
    <source>
        <strain evidence="1">214</strain>
    </source>
</reference>
<evidence type="ECO:0000313" key="1">
    <source>
        <dbReference type="EMBL" id="GKV43286.1"/>
    </source>
</evidence>
<sequence>MQVLYGLEYTYAIPHIREKLVKSARSCGPKSRGDIHFADVMCLTLGPFEDHRNSKGLLGILGGYTSSDSSVAEAGTRYSIGGLIWDIPEGCKMEVYLLFWIGLENSAFANIMLTLNGCEIGKYNTKNACKVEIHVHAYTDTHVYTK</sequence>
<keyword evidence="2" id="KW-1185">Reference proteome</keyword>
<dbReference type="Proteomes" id="UP001054252">
    <property type="component" value="Unassembled WGS sequence"/>
</dbReference>
<gene>
    <name evidence="1" type="ORF">SLEP1_g50598</name>
</gene>
<evidence type="ECO:0000313" key="2">
    <source>
        <dbReference type="Proteomes" id="UP001054252"/>
    </source>
</evidence>
<proteinExistence type="predicted"/>
<accession>A0AAV5M336</accession>
<dbReference type="AlphaFoldDB" id="A0AAV5M336"/>
<organism evidence="1 2">
    <name type="scientific">Rubroshorea leprosula</name>
    <dbReference type="NCBI Taxonomy" id="152421"/>
    <lineage>
        <taxon>Eukaryota</taxon>
        <taxon>Viridiplantae</taxon>
        <taxon>Streptophyta</taxon>
        <taxon>Embryophyta</taxon>
        <taxon>Tracheophyta</taxon>
        <taxon>Spermatophyta</taxon>
        <taxon>Magnoliopsida</taxon>
        <taxon>eudicotyledons</taxon>
        <taxon>Gunneridae</taxon>
        <taxon>Pentapetalae</taxon>
        <taxon>rosids</taxon>
        <taxon>malvids</taxon>
        <taxon>Malvales</taxon>
        <taxon>Dipterocarpaceae</taxon>
        <taxon>Rubroshorea</taxon>
    </lineage>
</organism>
<protein>
    <submittedName>
        <fullName evidence="1">Uncharacterized protein</fullName>
    </submittedName>
</protein>
<comment type="caution">
    <text evidence="1">The sequence shown here is derived from an EMBL/GenBank/DDBJ whole genome shotgun (WGS) entry which is preliminary data.</text>
</comment>
<dbReference type="EMBL" id="BPVZ01000167">
    <property type="protein sequence ID" value="GKV43286.1"/>
    <property type="molecule type" value="Genomic_DNA"/>
</dbReference>